<evidence type="ECO:0000313" key="2">
    <source>
        <dbReference type="Proteomes" id="UP000218263"/>
    </source>
</evidence>
<organism evidence="1 2">
    <name type="scientific">Mucilaginibacter gotjawali</name>
    <dbReference type="NCBI Taxonomy" id="1550579"/>
    <lineage>
        <taxon>Bacteria</taxon>
        <taxon>Pseudomonadati</taxon>
        <taxon>Bacteroidota</taxon>
        <taxon>Sphingobacteriia</taxon>
        <taxon>Sphingobacteriales</taxon>
        <taxon>Sphingobacteriaceae</taxon>
        <taxon>Mucilaginibacter</taxon>
    </lineage>
</organism>
<dbReference type="RefSeq" id="WP_096349722.1">
    <property type="nucleotide sequence ID" value="NZ_AP017313.1"/>
</dbReference>
<evidence type="ECO:0000313" key="1">
    <source>
        <dbReference type="EMBL" id="BAU52392.1"/>
    </source>
</evidence>
<dbReference type="OrthoDB" id="798785at2"/>
<name>A0A110B0C6_9SPHI</name>
<dbReference type="AlphaFoldDB" id="A0A110B0C6"/>
<proteinExistence type="predicted"/>
<dbReference type="KEGG" id="mgot:MgSA37_00548"/>
<sequence length="121" mass="14211">MTPLRINIQAAFTRDFCIELEYHLSRAFKNCDDKRYKWMWCDGIDDPDMAHQPSKNPRHVFTMAWFGETGQHRYKMTIKLGKCALKNCREGLSLSDCLPDVDTLDWVTLDAENKEIVLRLK</sequence>
<dbReference type="EMBL" id="AP017313">
    <property type="protein sequence ID" value="BAU52392.1"/>
    <property type="molecule type" value="Genomic_DNA"/>
</dbReference>
<dbReference type="Proteomes" id="UP000218263">
    <property type="component" value="Chromosome"/>
</dbReference>
<protein>
    <submittedName>
        <fullName evidence="1">Uncharacterized protein</fullName>
    </submittedName>
</protein>
<reference evidence="1 2" key="1">
    <citation type="submission" date="2015-12" db="EMBL/GenBank/DDBJ databases">
        <title>Genome sequence of Mucilaginibacter gotjawali.</title>
        <authorList>
            <person name="Lee J.S."/>
            <person name="Lee K.C."/>
            <person name="Kim K.K."/>
            <person name="Lee B.W."/>
        </authorList>
    </citation>
    <scope>NUCLEOTIDE SEQUENCE [LARGE SCALE GENOMIC DNA]</scope>
    <source>
        <strain evidence="1 2">SA3-7</strain>
    </source>
</reference>
<gene>
    <name evidence="1" type="ORF">MgSA37_00548</name>
</gene>
<accession>A0A110B0C6</accession>
<keyword evidence="2" id="KW-1185">Reference proteome</keyword>